<protein>
    <recommendedName>
        <fullName evidence="4">Core domain-containing protein</fullName>
    </recommendedName>
</protein>
<keyword evidence="3" id="KW-0411">Iron-sulfur</keyword>
<evidence type="ECO:0000256" key="3">
    <source>
        <dbReference type="ARBA" id="ARBA00022485"/>
    </source>
</evidence>
<reference evidence="5 6" key="1">
    <citation type="submission" date="2024-10" db="EMBL/GenBank/DDBJ databases">
        <title>Updated reference genomes for cyclostephanoid diatoms.</title>
        <authorList>
            <person name="Roberts W.R."/>
            <person name="Alverson A.J."/>
        </authorList>
    </citation>
    <scope>NUCLEOTIDE SEQUENCE [LARGE SCALE GENOMIC DNA]</scope>
    <source>
        <strain evidence="5 6">AJA228-03</strain>
    </source>
</reference>
<proteinExistence type="inferred from homology"/>
<comment type="similarity">
    <text evidence="2">Belongs to the HesB/IscA family.</text>
</comment>
<keyword evidence="3" id="KW-0479">Metal-binding</keyword>
<evidence type="ECO:0000313" key="6">
    <source>
        <dbReference type="Proteomes" id="UP001530377"/>
    </source>
</evidence>
<name>A0ABD3SPY6_9STRA</name>
<feature type="domain" description="Core" evidence="4">
    <location>
        <begin position="134"/>
        <end position="255"/>
    </location>
</feature>
<dbReference type="NCBIfam" id="TIGR00049">
    <property type="entry name" value="iron-sulfur cluster assembly accessory protein"/>
    <property type="match status" value="1"/>
</dbReference>
<dbReference type="AlphaFoldDB" id="A0ABD3SPY6"/>
<keyword evidence="6" id="KW-1185">Reference proteome</keyword>
<gene>
    <name evidence="5" type="ORF">ACHAXA_004352</name>
</gene>
<accession>A0ABD3SPY6</accession>
<organism evidence="5 6">
    <name type="scientific">Cyclostephanos tholiformis</name>
    <dbReference type="NCBI Taxonomy" id="382380"/>
    <lineage>
        <taxon>Eukaryota</taxon>
        <taxon>Sar</taxon>
        <taxon>Stramenopiles</taxon>
        <taxon>Ochrophyta</taxon>
        <taxon>Bacillariophyta</taxon>
        <taxon>Coscinodiscophyceae</taxon>
        <taxon>Thalassiosirophycidae</taxon>
        <taxon>Stephanodiscales</taxon>
        <taxon>Stephanodiscaceae</taxon>
        <taxon>Cyclostephanos</taxon>
    </lineage>
</organism>
<sequence length="270" mass="28724">MATKFPAAISFVQRTASAATRSRCSPPTTRTYRDFTFSYRPTHHRAVRISPIGSRDGVNDDGRIGIITRRASKGSFRPTIRSTSVEAMCPARSMVTVTKTSSSSDADEGTNDVVDGGPAAAEIPLSDSSDAGGIIITASCASRIRQLASTRPNPDSIYLRLYVDAGGCSGFQYKFLLLSDEDGGFDANSDVVGGEDGTIDPEEDVVFVRDGMRVVVDQTSLDLLRGSTIDYISEMIRSSFAVVGNPQSESACGCGSSFAVKNFESNPALD</sequence>
<dbReference type="Pfam" id="PF01521">
    <property type="entry name" value="Fe-S_biosyn"/>
    <property type="match status" value="1"/>
</dbReference>
<comment type="pathway">
    <text evidence="1">Cofactor biosynthesis; iron-sulfur cluster biosynthesis.</text>
</comment>
<evidence type="ECO:0000256" key="1">
    <source>
        <dbReference type="ARBA" id="ARBA00005151"/>
    </source>
</evidence>
<keyword evidence="3" id="KW-0004">4Fe-4S</keyword>
<dbReference type="FunFam" id="2.60.300.12:FF:000013">
    <property type="entry name" value="Iron-sulfur assembly protein 2"/>
    <property type="match status" value="1"/>
</dbReference>
<dbReference type="GO" id="GO:0051539">
    <property type="term" value="F:4 iron, 4 sulfur cluster binding"/>
    <property type="evidence" value="ECO:0007669"/>
    <property type="project" value="UniProtKB-KW"/>
</dbReference>
<dbReference type="InterPro" id="IPR016092">
    <property type="entry name" value="ATAP"/>
</dbReference>
<dbReference type="InterPro" id="IPR000361">
    <property type="entry name" value="ATAP_core_dom"/>
</dbReference>
<evidence type="ECO:0000313" key="5">
    <source>
        <dbReference type="EMBL" id="KAL3826515.1"/>
    </source>
</evidence>
<dbReference type="EMBL" id="JALLPB020000020">
    <property type="protein sequence ID" value="KAL3826515.1"/>
    <property type="molecule type" value="Genomic_DNA"/>
</dbReference>
<dbReference type="Proteomes" id="UP001530377">
    <property type="component" value="Unassembled WGS sequence"/>
</dbReference>
<keyword evidence="3" id="KW-0408">Iron</keyword>
<dbReference type="SUPFAM" id="SSF89360">
    <property type="entry name" value="HesB-like domain"/>
    <property type="match status" value="1"/>
</dbReference>
<evidence type="ECO:0000259" key="4">
    <source>
        <dbReference type="Pfam" id="PF01521"/>
    </source>
</evidence>
<dbReference type="PANTHER" id="PTHR43011">
    <property type="entry name" value="IRON-SULFUR CLUSTER ASSEMBLY 2 HOMOLOG, MITOCHONDRIAL"/>
    <property type="match status" value="1"/>
</dbReference>
<dbReference type="PANTHER" id="PTHR43011:SF1">
    <property type="entry name" value="IRON-SULFUR CLUSTER ASSEMBLY 2 HOMOLOG, MITOCHONDRIAL"/>
    <property type="match status" value="1"/>
</dbReference>
<dbReference type="Gene3D" id="2.60.300.12">
    <property type="entry name" value="HesB-like domain"/>
    <property type="match status" value="1"/>
</dbReference>
<dbReference type="InterPro" id="IPR035903">
    <property type="entry name" value="HesB-like_dom_sf"/>
</dbReference>
<comment type="caution">
    <text evidence="5">The sequence shown here is derived from an EMBL/GenBank/DDBJ whole genome shotgun (WGS) entry which is preliminary data.</text>
</comment>
<evidence type="ECO:0000256" key="2">
    <source>
        <dbReference type="ARBA" id="ARBA00006718"/>
    </source>
</evidence>